<dbReference type="Proteomes" id="UP001156682">
    <property type="component" value="Unassembled WGS sequence"/>
</dbReference>
<keyword evidence="3" id="KW-1185">Reference proteome</keyword>
<evidence type="ECO:0000259" key="1">
    <source>
        <dbReference type="Pfam" id="PF13466"/>
    </source>
</evidence>
<gene>
    <name evidence="2" type="ORF">GCM10007878_06070</name>
</gene>
<dbReference type="SUPFAM" id="SSF52091">
    <property type="entry name" value="SpoIIaa-like"/>
    <property type="match status" value="1"/>
</dbReference>
<evidence type="ECO:0000313" key="3">
    <source>
        <dbReference type="Proteomes" id="UP001156682"/>
    </source>
</evidence>
<organism evidence="2 3">
    <name type="scientific">Marinospirillum insulare</name>
    <dbReference type="NCBI Taxonomy" id="217169"/>
    <lineage>
        <taxon>Bacteria</taxon>
        <taxon>Pseudomonadati</taxon>
        <taxon>Pseudomonadota</taxon>
        <taxon>Gammaproteobacteria</taxon>
        <taxon>Oceanospirillales</taxon>
        <taxon>Oceanospirillaceae</taxon>
        <taxon>Marinospirillum</taxon>
    </lineage>
</organism>
<sequence>MTRLQELSLNNWSLTGRVEFATAEKLAEALKIQAHTKKVQVSLKEARGGSALLLVLLAWQRRCLSLGAQLSLVDASFELQKIAELSHLENLLPLVFNTKEPS</sequence>
<name>A0ABQ5ZXV5_9GAMM</name>
<feature type="domain" description="MlaB-like STAS" evidence="1">
    <location>
        <begin position="13"/>
        <end position="88"/>
    </location>
</feature>
<proteinExistence type="predicted"/>
<reference evidence="3" key="1">
    <citation type="journal article" date="2019" name="Int. J. Syst. Evol. Microbiol.">
        <title>The Global Catalogue of Microorganisms (GCM) 10K type strain sequencing project: providing services to taxonomists for standard genome sequencing and annotation.</title>
        <authorList>
            <consortium name="The Broad Institute Genomics Platform"/>
            <consortium name="The Broad Institute Genome Sequencing Center for Infectious Disease"/>
            <person name="Wu L."/>
            <person name="Ma J."/>
        </authorList>
    </citation>
    <scope>NUCLEOTIDE SEQUENCE [LARGE SCALE GENOMIC DNA]</scope>
    <source>
        <strain evidence="3">NBRC 100033</strain>
    </source>
</reference>
<comment type="caution">
    <text evidence="2">The sequence shown here is derived from an EMBL/GenBank/DDBJ whole genome shotgun (WGS) entry which is preliminary data.</text>
</comment>
<dbReference type="InterPro" id="IPR058548">
    <property type="entry name" value="MlaB-like_STAS"/>
</dbReference>
<evidence type="ECO:0000313" key="2">
    <source>
        <dbReference type="EMBL" id="GLR63172.1"/>
    </source>
</evidence>
<accession>A0ABQ5ZXV5</accession>
<protein>
    <recommendedName>
        <fullName evidence="1">MlaB-like STAS domain-containing protein</fullName>
    </recommendedName>
</protein>
<dbReference type="InterPro" id="IPR036513">
    <property type="entry name" value="STAS_dom_sf"/>
</dbReference>
<dbReference type="Pfam" id="PF13466">
    <property type="entry name" value="STAS_2"/>
    <property type="match status" value="1"/>
</dbReference>
<dbReference type="Gene3D" id="3.30.750.24">
    <property type="entry name" value="STAS domain"/>
    <property type="match status" value="1"/>
</dbReference>
<dbReference type="EMBL" id="BSOR01000011">
    <property type="protein sequence ID" value="GLR63172.1"/>
    <property type="molecule type" value="Genomic_DNA"/>
</dbReference>